<dbReference type="EMBL" id="JBHTHU010000001">
    <property type="protein sequence ID" value="MFD0749239.1"/>
    <property type="molecule type" value="Genomic_DNA"/>
</dbReference>
<keyword evidence="3" id="KW-0966">Cell projection</keyword>
<evidence type="ECO:0000256" key="2">
    <source>
        <dbReference type="SAM" id="SignalP"/>
    </source>
</evidence>
<gene>
    <name evidence="3" type="ORF">ACFQZS_03735</name>
</gene>
<proteinExistence type="predicted"/>
<keyword evidence="2" id="KW-0732">Signal</keyword>
<evidence type="ECO:0000313" key="3">
    <source>
        <dbReference type="EMBL" id="MFD0749239.1"/>
    </source>
</evidence>
<name>A0ABW2YSM2_9SPHI</name>
<evidence type="ECO:0000313" key="4">
    <source>
        <dbReference type="Proteomes" id="UP001596958"/>
    </source>
</evidence>
<organism evidence="3 4">
    <name type="scientific">Mucilaginibacter calamicampi</name>
    <dbReference type="NCBI Taxonomy" id="1302352"/>
    <lineage>
        <taxon>Bacteria</taxon>
        <taxon>Pseudomonadati</taxon>
        <taxon>Bacteroidota</taxon>
        <taxon>Sphingobacteriia</taxon>
        <taxon>Sphingobacteriales</taxon>
        <taxon>Sphingobacteriaceae</taxon>
        <taxon>Mucilaginibacter</taxon>
    </lineage>
</organism>
<keyword evidence="4" id="KW-1185">Reference proteome</keyword>
<keyword evidence="3" id="KW-0969">Cilium</keyword>
<reference evidence="4" key="1">
    <citation type="journal article" date="2019" name="Int. J. Syst. Evol. Microbiol.">
        <title>The Global Catalogue of Microorganisms (GCM) 10K type strain sequencing project: providing services to taxonomists for standard genome sequencing and annotation.</title>
        <authorList>
            <consortium name="The Broad Institute Genomics Platform"/>
            <consortium name="The Broad Institute Genome Sequencing Center for Infectious Disease"/>
            <person name="Wu L."/>
            <person name="Ma J."/>
        </authorList>
    </citation>
    <scope>NUCLEOTIDE SEQUENCE [LARGE SCALE GENOMIC DNA]</scope>
    <source>
        <strain evidence="4">CCUG 63418</strain>
    </source>
</reference>
<evidence type="ECO:0000256" key="1">
    <source>
        <dbReference type="SAM" id="Coils"/>
    </source>
</evidence>
<protein>
    <submittedName>
        <fullName evidence="3">Flagellar export protein FliJ</fullName>
    </submittedName>
</protein>
<accession>A0ABW2YSM2</accession>
<keyword evidence="1" id="KW-0175">Coiled coil</keyword>
<feature type="coiled-coil region" evidence="1">
    <location>
        <begin position="296"/>
        <end position="323"/>
    </location>
</feature>
<feature type="chain" id="PRO_5045457761" evidence="2">
    <location>
        <begin position="20"/>
        <end position="323"/>
    </location>
</feature>
<feature type="signal peptide" evidence="2">
    <location>
        <begin position="1"/>
        <end position="19"/>
    </location>
</feature>
<comment type="caution">
    <text evidence="3">The sequence shown here is derived from an EMBL/GenBank/DDBJ whole genome shotgun (WGS) entry which is preliminary data.</text>
</comment>
<keyword evidence="3" id="KW-0282">Flagellum</keyword>
<sequence>MRKFFLCILAAVLTLPAFAQWTTSGTDIYNSNTGNVGVGTNTPPRKLTVSNNGNEGLEIGPGNLVGDPSNAVTSVYYNRNAGAFIDNVQMASSHSFAISGVTPSMHINSSGKVGIGTTSPSEKLTIVGNSEFKGSAPYLALTSSSWSGPAYLQTGVDATGATNGNYFGFLNPAGKGFSFSQYGVVKLIIDPTNGNVGIGTTYVPNDYKLAVNGAAIATSMNVMPSGSWPDFVFLKDYKLPTLAEVKTYIDKNRHLPDMPSANDVHTNGVDLGEMNRLLLKKVEELTLYLIKKDEQVKEQQKINRLQQKQIDEINAQLNALAGK</sequence>
<dbReference type="Proteomes" id="UP001596958">
    <property type="component" value="Unassembled WGS sequence"/>
</dbReference>
<dbReference type="RefSeq" id="WP_377097423.1">
    <property type="nucleotide sequence ID" value="NZ_JBHTHU010000001.1"/>
</dbReference>